<proteinExistence type="predicted"/>
<comment type="caution">
    <text evidence="1">The sequence shown here is derived from an EMBL/GenBank/DDBJ whole genome shotgun (WGS) entry which is preliminary data.</text>
</comment>
<dbReference type="EMBL" id="BAABME010006270">
    <property type="protein sequence ID" value="GAA0167912.1"/>
    <property type="molecule type" value="Genomic_DNA"/>
</dbReference>
<accession>A0AAV3QYE6</accession>
<sequence length="233" mass="25878">MLVYVDDIIVTGSHGAEGVSTPLASTITFPTTGPFSDPTKYRQVVGALQYLTLTRPDLAYSVNKVCQFMHAPLEAHWDAVKRILRYLQSTQDLGLHLRPMTLYSLTAFSDADWAGCPTDRRSTGGHAIYLGSTLVSWKSRKKRTVSRSSTEAEYKALADCTVEIVWVLSLLSEIGFSLTTAPVLWCDNIGATYLAANPVYHARTIHIEIDYHFLCEKVAAKTLSVQSKTFHFL</sequence>
<dbReference type="Proteomes" id="UP001454036">
    <property type="component" value="Unassembled WGS sequence"/>
</dbReference>
<gene>
    <name evidence="1" type="ORF">LIER_22748</name>
</gene>
<dbReference type="PANTHER" id="PTHR11439:SF450">
    <property type="entry name" value="REVERSE TRANSCRIPTASE TY1_COPIA-TYPE DOMAIN-CONTAINING PROTEIN"/>
    <property type="match status" value="1"/>
</dbReference>
<dbReference type="PANTHER" id="PTHR11439">
    <property type="entry name" value="GAG-POL-RELATED RETROTRANSPOSON"/>
    <property type="match status" value="1"/>
</dbReference>
<dbReference type="SUPFAM" id="SSF56672">
    <property type="entry name" value="DNA/RNA polymerases"/>
    <property type="match status" value="1"/>
</dbReference>
<name>A0AAV3QYE6_LITER</name>
<keyword evidence="2" id="KW-1185">Reference proteome</keyword>
<dbReference type="AlphaFoldDB" id="A0AAV3QYE6"/>
<evidence type="ECO:0000313" key="1">
    <source>
        <dbReference type="EMBL" id="GAA0167912.1"/>
    </source>
</evidence>
<keyword evidence="1" id="KW-0472">Membrane</keyword>
<dbReference type="InterPro" id="IPR043502">
    <property type="entry name" value="DNA/RNA_pol_sf"/>
</dbReference>
<reference evidence="1 2" key="1">
    <citation type="submission" date="2024-01" db="EMBL/GenBank/DDBJ databases">
        <title>The complete chloroplast genome sequence of Lithospermum erythrorhizon: insights into the phylogenetic relationship among Boraginaceae species and the maternal lineages of purple gromwells.</title>
        <authorList>
            <person name="Okada T."/>
            <person name="Watanabe K."/>
        </authorList>
    </citation>
    <scope>NUCLEOTIDE SEQUENCE [LARGE SCALE GENOMIC DNA]</scope>
</reference>
<organism evidence="1 2">
    <name type="scientific">Lithospermum erythrorhizon</name>
    <name type="common">Purple gromwell</name>
    <name type="synonym">Lithospermum officinale var. erythrorhizon</name>
    <dbReference type="NCBI Taxonomy" id="34254"/>
    <lineage>
        <taxon>Eukaryota</taxon>
        <taxon>Viridiplantae</taxon>
        <taxon>Streptophyta</taxon>
        <taxon>Embryophyta</taxon>
        <taxon>Tracheophyta</taxon>
        <taxon>Spermatophyta</taxon>
        <taxon>Magnoliopsida</taxon>
        <taxon>eudicotyledons</taxon>
        <taxon>Gunneridae</taxon>
        <taxon>Pentapetalae</taxon>
        <taxon>asterids</taxon>
        <taxon>lamiids</taxon>
        <taxon>Boraginales</taxon>
        <taxon>Boraginaceae</taxon>
        <taxon>Boraginoideae</taxon>
        <taxon>Lithospermeae</taxon>
        <taxon>Lithospermum</taxon>
    </lineage>
</organism>
<keyword evidence="1" id="KW-0812">Transmembrane</keyword>
<evidence type="ECO:0000313" key="2">
    <source>
        <dbReference type="Proteomes" id="UP001454036"/>
    </source>
</evidence>
<protein>
    <submittedName>
        <fullName evidence="1">Transmembrane signal receptor</fullName>
    </submittedName>
</protein>
<keyword evidence="1" id="KW-0675">Receptor</keyword>
<dbReference type="CDD" id="cd09272">
    <property type="entry name" value="RNase_HI_RT_Ty1"/>
    <property type="match status" value="1"/>
</dbReference>